<sequence length="169" mass="18348">MTTLLLLFIDICRLRGTPQDLPGARFLMMLTTAGYFAIGLAVSLLELPLGLAILSAMVDTLMLAALAWFSLWITGKTPRFTQTYTALAGTGVLFGLVGWPLLTFLQGLPEGQSSSLPLLLLGLVIWNIMVIGHILRHALGIMMWAALGLALFYMYLSLRVMSALYIAGS</sequence>
<protein>
    <recommendedName>
        <fullName evidence="3">Yip1 domain-containing protein</fullName>
    </recommendedName>
</protein>
<evidence type="ECO:0008006" key="3">
    <source>
        <dbReference type="Google" id="ProtNLM"/>
    </source>
</evidence>
<accession>A0A3B1A9P2</accession>
<organism evidence="2">
    <name type="scientific">hydrothermal vent metagenome</name>
    <dbReference type="NCBI Taxonomy" id="652676"/>
    <lineage>
        <taxon>unclassified sequences</taxon>
        <taxon>metagenomes</taxon>
        <taxon>ecological metagenomes</taxon>
    </lineage>
</organism>
<feature type="transmembrane region" description="Helical" evidence="1">
    <location>
        <begin position="26"/>
        <end position="45"/>
    </location>
</feature>
<dbReference type="AlphaFoldDB" id="A0A3B1A9P2"/>
<evidence type="ECO:0000256" key="1">
    <source>
        <dbReference type="SAM" id="Phobius"/>
    </source>
</evidence>
<evidence type="ECO:0000313" key="2">
    <source>
        <dbReference type="EMBL" id="VAX02486.1"/>
    </source>
</evidence>
<name>A0A3B1A9P2_9ZZZZ</name>
<feature type="transmembrane region" description="Helical" evidence="1">
    <location>
        <begin position="52"/>
        <end position="72"/>
    </location>
</feature>
<keyword evidence="1" id="KW-0472">Membrane</keyword>
<proteinExistence type="predicted"/>
<feature type="transmembrane region" description="Helical" evidence="1">
    <location>
        <begin position="116"/>
        <end position="135"/>
    </location>
</feature>
<dbReference type="EMBL" id="UOFU01000275">
    <property type="protein sequence ID" value="VAX02486.1"/>
    <property type="molecule type" value="Genomic_DNA"/>
</dbReference>
<gene>
    <name evidence="2" type="ORF">MNBD_GAMMA20-924</name>
</gene>
<feature type="transmembrane region" description="Helical" evidence="1">
    <location>
        <begin position="84"/>
        <end position="104"/>
    </location>
</feature>
<feature type="transmembrane region" description="Helical" evidence="1">
    <location>
        <begin position="141"/>
        <end position="167"/>
    </location>
</feature>
<reference evidence="2" key="1">
    <citation type="submission" date="2018-06" db="EMBL/GenBank/DDBJ databases">
        <authorList>
            <person name="Zhirakovskaya E."/>
        </authorList>
    </citation>
    <scope>NUCLEOTIDE SEQUENCE</scope>
</reference>
<keyword evidence="1" id="KW-1133">Transmembrane helix</keyword>
<keyword evidence="1" id="KW-0812">Transmembrane</keyword>